<evidence type="ECO:0000259" key="7">
    <source>
        <dbReference type="Pfam" id="PF07980"/>
    </source>
</evidence>
<dbReference type="InterPro" id="IPR011990">
    <property type="entry name" value="TPR-like_helical_dom_sf"/>
</dbReference>
<accession>A0ABX0X8S0</accession>
<evidence type="ECO:0000313" key="9">
    <source>
        <dbReference type="Proteomes" id="UP000770785"/>
    </source>
</evidence>
<evidence type="ECO:0000313" key="8">
    <source>
        <dbReference type="EMBL" id="NJC25354.1"/>
    </source>
</evidence>
<dbReference type="InterPro" id="IPR012944">
    <property type="entry name" value="SusD_RagB_dom"/>
</dbReference>
<evidence type="ECO:0000256" key="3">
    <source>
        <dbReference type="ARBA" id="ARBA00022729"/>
    </source>
</evidence>
<comment type="caution">
    <text evidence="8">The sequence shown here is derived from an EMBL/GenBank/DDBJ whole genome shotgun (WGS) entry which is preliminary data.</text>
</comment>
<reference evidence="8 9" key="1">
    <citation type="submission" date="2020-03" db="EMBL/GenBank/DDBJ databases">
        <title>Genomic Encyclopedia of Type Strains, Phase IV (KMG-IV): sequencing the most valuable type-strain genomes for metagenomic binning, comparative biology and taxonomic classification.</title>
        <authorList>
            <person name="Goeker M."/>
        </authorList>
    </citation>
    <scope>NUCLEOTIDE SEQUENCE [LARGE SCALE GENOMIC DNA]</scope>
    <source>
        <strain evidence="8 9">DSM 105096</strain>
    </source>
</reference>
<gene>
    <name evidence="8" type="ORF">GGR27_000835</name>
</gene>
<comment type="similarity">
    <text evidence="2">Belongs to the SusD family.</text>
</comment>
<feature type="domain" description="RagB/SusD" evidence="7">
    <location>
        <begin position="384"/>
        <end position="501"/>
    </location>
</feature>
<organism evidence="8 9">
    <name type="scientific">Neolewinella antarctica</name>
    <dbReference type="NCBI Taxonomy" id="442734"/>
    <lineage>
        <taxon>Bacteria</taxon>
        <taxon>Pseudomonadati</taxon>
        <taxon>Bacteroidota</taxon>
        <taxon>Saprospiria</taxon>
        <taxon>Saprospirales</taxon>
        <taxon>Lewinellaceae</taxon>
        <taxon>Neolewinella</taxon>
    </lineage>
</organism>
<dbReference type="Gene3D" id="1.25.40.390">
    <property type="match status" value="1"/>
</dbReference>
<sequence length="501" mass="55361">MKINYLKKGVAFCLAFSMVGLFSCTDLEAIESDSDFDQEVGGIVMPDNPTELVEAAYNNLAIFTEQNNVYSLYQHTSDEMIPPTRGVDWGDNGVWRTLHAHTWDATHAHVLTAWNDMNQRLFATQVILAANPSVEQRADALFLQGFYTHKVLDLYGVVPFREFNDGVDDLPRVISRAEAIDQAIANVEEALPGLPSLAPGENFTGSKAAANLLLTQLYLNRAVYKADNPAGPYSFNNDDLMKVVEYADAIAEDGYKVDSNYFSIFEAGTNSEAILYSNNGTPQNRWFMTLHYNNNPSGWNGFASIAELYDSFEEGDPRFGTEAEPDGTEFSGIGTGFLQGQQVGDDGQNLTTRNGAPLVFTDDVSLAGAAEGAGVRVIKYHPGRSDKYIMMRYSEAMLNKAEALFRMGNTADALAVINGMRTARGGPQLANLDEAEMLDERAREMYWEMTRRSDQIRFGTFTGEGSTWTGKPDQSDDSRVLFPIPQQALDSNPNLTQNEGY</sequence>
<name>A0ABX0X8S0_9BACT</name>
<keyword evidence="3 6" id="KW-0732">Signal</keyword>
<feature type="signal peptide" evidence="6">
    <location>
        <begin position="1"/>
        <end position="23"/>
    </location>
</feature>
<dbReference type="Pfam" id="PF07980">
    <property type="entry name" value="SusD_RagB"/>
    <property type="match status" value="1"/>
</dbReference>
<dbReference type="RefSeq" id="WP_168036109.1">
    <property type="nucleotide sequence ID" value="NZ_JAATJH010000001.1"/>
</dbReference>
<comment type="subcellular location">
    <subcellularLocation>
        <location evidence="1">Cell outer membrane</location>
    </subcellularLocation>
</comment>
<keyword evidence="4" id="KW-0472">Membrane</keyword>
<evidence type="ECO:0000256" key="5">
    <source>
        <dbReference type="ARBA" id="ARBA00023237"/>
    </source>
</evidence>
<dbReference type="SUPFAM" id="SSF48452">
    <property type="entry name" value="TPR-like"/>
    <property type="match status" value="1"/>
</dbReference>
<protein>
    <recommendedName>
        <fullName evidence="7">RagB/SusD domain-containing protein</fullName>
    </recommendedName>
</protein>
<evidence type="ECO:0000256" key="6">
    <source>
        <dbReference type="SAM" id="SignalP"/>
    </source>
</evidence>
<dbReference type="Proteomes" id="UP000770785">
    <property type="component" value="Unassembled WGS sequence"/>
</dbReference>
<feature type="chain" id="PRO_5046954219" description="RagB/SusD domain-containing protein" evidence="6">
    <location>
        <begin position="24"/>
        <end position="501"/>
    </location>
</feature>
<proteinExistence type="inferred from homology"/>
<evidence type="ECO:0000256" key="2">
    <source>
        <dbReference type="ARBA" id="ARBA00006275"/>
    </source>
</evidence>
<keyword evidence="5" id="KW-0998">Cell outer membrane</keyword>
<keyword evidence="9" id="KW-1185">Reference proteome</keyword>
<dbReference type="PROSITE" id="PS51257">
    <property type="entry name" value="PROKAR_LIPOPROTEIN"/>
    <property type="match status" value="1"/>
</dbReference>
<dbReference type="EMBL" id="JAATJH010000001">
    <property type="protein sequence ID" value="NJC25354.1"/>
    <property type="molecule type" value="Genomic_DNA"/>
</dbReference>
<evidence type="ECO:0000256" key="4">
    <source>
        <dbReference type="ARBA" id="ARBA00023136"/>
    </source>
</evidence>
<evidence type="ECO:0000256" key="1">
    <source>
        <dbReference type="ARBA" id="ARBA00004442"/>
    </source>
</evidence>